<evidence type="ECO:0000313" key="2">
    <source>
        <dbReference type="Proteomes" id="UP000676386"/>
    </source>
</evidence>
<keyword evidence="2" id="KW-1185">Reference proteome</keyword>
<protein>
    <recommendedName>
        <fullName evidence="3">PKD-like family protein</fullName>
    </recommendedName>
</protein>
<gene>
    <name evidence="1" type="ORF">KE626_29455</name>
</gene>
<comment type="caution">
    <text evidence="1">The sequence shown here is derived from an EMBL/GenBank/DDBJ whole genome shotgun (WGS) entry which is preliminary data.</text>
</comment>
<dbReference type="PROSITE" id="PS51257">
    <property type="entry name" value="PROKAR_LIPOPROTEIN"/>
    <property type="match status" value="1"/>
</dbReference>
<accession>A0ABS5J8F6</accession>
<dbReference type="EMBL" id="JAGTXB010000022">
    <property type="protein sequence ID" value="MBS0031493.1"/>
    <property type="molecule type" value="Genomic_DNA"/>
</dbReference>
<name>A0ABS5J8F6_9BACT</name>
<sequence length="471" mass="51993">MKHVLLYIAGILVLLTGCYKDKGNYDYHPLKEPVVSNFDTAYNAVVGDSFIIAPKIVLGSGNTKYTGLWKISIPGQMGTQDYTGQELRIVFGLGASRFPAVFIVYDSTTEMKYYYKFVINGTTAFARGTIVLSDNGSASAISFVKEDGKVQPDVYRDINHDTLPAGALQLMMMQNANYGNLITSYWALFSSGSGGVQLDPNNLKKMKTLPDNFYAKPGPLQVQAFIPNTMGVPTGIMNRHLYVGATETAPFATYYGYFGVPLAGNYSLGRAIIANTPETNGYYLGFEETKQKFVRMDWRTYLDTNYVVKDSMFTPKNLKMNVMYMARFSDNDCYAFCDSAGAIRELRFALEFISNGKDPVFHALLKRKPVIADKISAATLWAPSPVGVFYFASGDKLYRYNPLNNDVKELATGFAGKPISMLKLQNSGNLLLVGVSGSIYYLDVSTGHMGEKIRQVDGIPGSPKDVIVRAQ</sequence>
<reference evidence="1 2" key="1">
    <citation type="submission" date="2021-04" db="EMBL/GenBank/DDBJ databases">
        <title>Chitinophaga sp. nov., isolated from the rhizosphere soil.</title>
        <authorList>
            <person name="He S."/>
        </authorList>
    </citation>
    <scope>NUCLEOTIDE SEQUENCE [LARGE SCALE GENOMIC DNA]</scope>
    <source>
        <strain evidence="1 2">2R12</strain>
    </source>
</reference>
<evidence type="ECO:0000313" key="1">
    <source>
        <dbReference type="EMBL" id="MBS0031493.1"/>
    </source>
</evidence>
<dbReference type="InterPro" id="IPR032183">
    <property type="entry name" value="PKD-like"/>
</dbReference>
<proteinExistence type="predicted"/>
<evidence type="ECO:0008006" key="3">
    <source>
        <dbReference type="Google" id="ProtNLM"/>
    </source>
</evidence>
<organism evidence="1 2">
    <name type="scientific">Chitinophaga hostae</name>
    <dbReference type="NCBI Taxonomy" id="2831022"/>
    <lineage>
        <taxon>Bacteria</taxon>
        <taxon>Pseudomonadati</taxon>
        <taxon>Bacteroidota</taxon>
        <taxon>Chitinophagia</taxon>
        <taxon>Chitinophagales</taxon>
        <taxon>Chitinophagaceae</taxon>
        <taxon>Chitinophaga</taxon>
    </lineage>
</organism>
<dbReference type="RefSeq" id="WP_211976653.1">
    <property type="nucleotide sequence ID" value="NZ_CBFHAM010000022.1"/>
</dbReference>
<dbReference type="Pfam" id="PF16407">
    <property type="entry name" value="PKD_2"/>
    <property type="match status" value="1"/>
</dbReference>
<dbReference type="Proteomes" id="UP000676386">
    <property type="component" value="Unassembled WGS sequence"/>
</dbReference>
<dbReference type="SUPFAM" id="SSF63829">
    <property type="entry name" value="Calcium-dependent phosphotriesterase"/>
    <property type="match status" value="1"/>
</dbReference>